<dbReference type="GO" id="GO:0031510">
    <property type="term" value="C:SUMO activating enzyme complex"/>
    <property type="evidence" value="ECO:0007669"/>
    <property type="project" value="TreeGrafter"/>
</dbReference>
<dbReference type="PANTHER" id="PTHR10953">
    <property type="entry name" value="UBIQUITIN-ACTIVATING ENZYME E1"/>
    <property type="match status" value="1"/>
</dbReference>
<evidence type="ECO:0000256" key="1">
    <source>
        <dbReference type="ARBA" id="ARBA00005673"/>
    </source>
</evidence>
<keyword evidence="4" id="KW-1185">Reference proteome</keyword>
<dbReference type="GO" id="GO:0016925">
    <property type="term" value="P:protein sumoylation"/>
    <property type="evidence" value="ECO:0007669"/>
    <property type="project" value="TreeGrafter"/>
</dbReference>
<name>A0A8B9EFD3_ANSCY</name>
<dbReference type="InterPro" id="IPR035985">
    <property type="entry name" value="Ubiquitin-activating_enz"/>
</dbReference>
<accession>A0A8B9EFD3</accession>
<proteinExistence type="inferred from homology"/>
<dbReference type="AlphaFoldDB" id="A0A8B9EFD3"/>
<dbReference type="GO" id="GO:0019948">
    <property type="term" value="F:SUMO activating enzyme activity"/>
    <property type="evidence" value="ECO:0007669"/>
    <property type="project" value="TreeGrafter"/>
</dbReference>
<dbReference type="PANTHER" id="PTHR10953:SF162">
    <property type="entry name" value="SUMO-ACTIVATING ENZYME SUBUNIT 1"/>
    <property type="match status" value="1"/>
</dbReference>
<evidence type="ECO:0000313" key="3">
    <source>
        <dbReference type="Ensembl" id="ENSACDP00005020859.1"/>
    </source>
</evidence>
<evidence type="ECO:0000259" key="2">
    <source>
        <dbReference type="Pfam" id="PF00899"/>
    </source>
</evidence>
<sequence length="80" mass="8323">MACEGLRASRVLLVGLKGLGAEVAKNLILAGVKALTLLDHHQVSTDPFCRPALGSNRPFLGASSALSWGKSSFGGLNDLF</sequence>
<dbReference type="GO" id="GO:0005737">
    <property type="term" value="C:cytoplasm"/>
    <property type="evidence" value="ECO:0007669"/>
    <property type="project" value="TreeGrafter"/>
</dbReference>
<organism evidence="3 4">
    <name type="scientific">Anser cygnoides</name>
    <name type="common">Swan goose</name>
    <dbReference type="NCBI Taxonomy" id="8845"/>
    <lineage>
        <taxon>Eukaryota</taxon>
        <taxon>Metazoa</taxon>
        <taxon>Chordata</taxon>
        <taxon>Craniata</taxon>
        <taxon>Vertebrata</taxon>
        <taxon>Euteleostomi</taxon>
        <taxon>Archelosauria</taxon>
        <taxon>Archosauria</taxon>
        <taxon>Dinosauria</taxon>
        <taxon>Saurischia</taxon>
        <taxon>Theropoda</taxon>
        <taxon>Coelurosauria</taxon>
        <taxon>Aves</taxon>
        <taxon>Neognathae</taxon>
        <taxon>Galloanserae</taxon>
        <taxon>Anseriformes</taxon>
        <taxon>Anatidae</taxon>
        <taxon>Anserinae</taxon>
        <taxon>Anser</taxon>
    </lineage>
</organism>
<evidence type="ECO:0000313" key="4">
    <source>
        <dbReference type="Proteomes" id="UP000694521"/>
    </source>
</evidence>
<feature type="domain" description="THIF-type NAD/FAD binding fold" evidence="2">
    <location>
        <begin position="3"/>
        <end position="45"/>
    </location>
</feature>
<reference evidence="3" key="2">
    <citation type="submission" date="2025-09" db="UniProtKB">
        <authorList>
            <consortium name="Ensembl"/>
        </authorList>
    </citation>
    <scope>IDENTIFICATION</scope>
</reference>
<protein>
    <recommendedName>
        <fullName evidence="2">THIF-type NAD/FAD binding fold domain-containing protein</fullName>
    </recommendedName>
</protein>
<dbReference type="Ensembl" id="ENSACDT00005024955.1">
    <property type="protein sequence ID" value="ENSACDP00005020859.1"/>
    <property type="gene ID" value="ENSACDG00005015118.1"/>
</dbReference>
<dbReference type="Gene3D" id="3.40.50.720">
    <property type="entry name" value="NAD(P)-binding Rossmann-like Domain"/>
    <property type="match status" value="1"/>
</dbReference>
<dbReference type="InterPro" id="IPR000594">
    <property type="entry name" value="ThiF_NAD_FAD-bd"/>
</dbReference>
<comment type="similarity">
    <text evidence="1">Belongs to the ubiquitin-activating E1 family.</text>
</comment>
<dbReference type="InterPro" id="IPR045886">
    <property type="entry name" value="ThiF/MoeB/HesA"/>
</dbReference>
<dbReference type="Pfam" id="PF00899">
    <property type="entry name" value="ThiF"/>
    <property type="match status" value="1"/>
</dbReference>
<dbReference type="SUPFAM" id="SSF69572">
    <property type="entry name" value="Activating enzymes of the ubiquitin-like proteins"/>
    <property type="match status" value="1"/>
</dbReference>
<dbReference type="Proteomes" id="UP000694521">
    <property type="component" value="Unplaced"/>
</dbReference>
<reference evidence="3" key="1">
    <citation type="submission" date="2025-08" db="UniProtKB">
        <authorList>
            <consortium name="Ensembl"/>
        </authorList>
    </citation>
    <scope>IDENTIFICATION</scope>
</reference>